<reference evidence="4" key="1">
    <citation type="submission" date="2012-12" db="EMBL/GenBank/DDBJ databases">
        <authorList>
            <person name="Hellsten U."/>
            <person name="Grimwood J."/>
            <person name="Chapman J.A."/>
            <person name="Shapiro H."/>
            <person name="Aerts A."/>
            <person name="Otillar R.P."/>
            <person name="Terry A.Y."/>
            <person name="Boore J.L."/>
            <person name="Simakov O."/>
            <person name="Marletaz F."/>
            <person name="Cho S.-J."/>
            <person name="Edsinger-Gonzales E."/>
            <person name="Havlak P."/>
            <person name="Kuo D.-H."/>
            <person name="Larsson T."/>
            <person name="Lv J."/>
            <person name="Arendt D."/>
            <person name="Savage R."/>
            <person name="Osoegawa K."/>
            <person name="de Jong P."/>
            <person name="Lindberg D.R."/>
            <person name="Seaver E.C."/>
            <person name="Weisblat D.A."/>
            <person name="Putnam N.H."/>
            <person name="Grigoriev I.V."/>
            <person name="Rokhsar D.S."/>
        </authorList>
    </citation>
    <scope>NUCLEOTIDE SEQUENCE</scope>
    <source>
        <strain evidence="4">I ESC-2004</strain>
    </source>
</reference>
<proteinExistence type="predicted"/>
<organism evidence="2">
    <name type="scientific">Capitella teleta</name>
    <name type="common">Polychaete worm</name>
    <dbReference type="NCBI Taxonomy" id="283909"/>
    <lineage>
        <taxon>Eukaryota</taxon>
        <taxon>Metazoa</taxon>
        <taxon>Spiralia</taxon>
        <taxon>Lophotrochozoa</taxon>
        <taxon>Annelida</taxon>
        <taxon>Polychaeta</taxon>
        <taxon>Sedentaria</taxon>
        <taxon>Scolecida</taxon>
        <taxon>Capitellidae</taxon>
        <taxon>Capitella</taxon>
    </lineage>
</organism>
<sequence length="507" mass="55800">MWSLFAIISFASAALKVALCIQDGRLEEASDKGLDYIVHFIDDYGNFSDPFVTDDDLCFFFKLPLILSTGGKLREANLVLDYTKQQFMQLDGDFRTSHSAKTCFPYDTYYTNGHTLMEMFTASHLGNLALQTRVPRKSPWVTALTGDADARHVAEAISSYLVSIQKDDGSFPPSTLPGNSPENVYAMGMADANGILEAASDKGLNYTAQNIGDDGVYSHPSVSKDLCFYAQLPQVLFTGGKLREANLVLDYIKDNFLQPDGDFRTSQAVKACHPVFAHRYTSTNSWITLTAHAMERYDVSAPALEYLKGYFGSFTMSGLPSDGHNTTEMFTAAHLGMLALQTGEMKTAKRAAKVIMDIIEMQPDSDNIIYYKLDNGQLVTDASQTQFDFAVNRTAPFQPFMMVGYPAEFLAKIYMKTGKTKYLKKAKKIIKWLSTCDETLFSSTSSTGPVAVAAAWVAAITGDVTAKHVAETIASYMVSVQTDDGSFPNSYTMQMVDAVLSIQGLLE</sequence>
<reference evidence="2 4" key="2">
    <citation type="journal article" date="2013" name="Nature">
        <title>Insights into bilaterian evolution from three spiralian genomes.</title>
        <authorList>
            <person name="Simakov O."/>
            <person name="Marletaz F."/>
            <person name="Cho S.J."/>
            <person name="Edsinger-Gonzales E."/>
            <person name="Havlak P."/>
            <person name="Hellsten U."/>
            <person name="Kuo D.H."/>
            <person name="Larsson T."/>
            <person name="Lv J."/>
            <person name="Arendt D."/>
            <person name="Savage R."/>
            <person name="Osoegawa K."/>
            <person name="de Jong P."/>
            <person name="Grimwood J."/>
            <person name="Chapman J.A."/>
            <person name="Shapiro H."/>
            <person name="Aerts A."/>
            <person name="Otillar R.P."/>
            <person name="Terry A.Y."/>
            <person name="Boore J.L."/>
            <person name="Grigoriev I.V."/>
            <person name="Lindberg D.R."/>
            <person name="Seaver E.C."/>
            <person name="Weisblat D.A."/>
            <person name="Putnam N.H."/>
            <person name="Rokhsar D.S."/>
        </authorList>
    </citation>
    <scope>NUCLEOTIDE SEQUENCE</scope>
    <source>
        <strain evidence="2 4">I ESC-2004</strain>
    </source>
</reference>
<dbReference type="HOGENOM" id="CLU_537762_0_0_1"/>
<feature type="chain" id="PRO_5008787295" description="Alpha-macroglobulin-like TED domain-containing protein" evidence="1">
    <location>
        <begin position="21"/>
        <end position="507"/>
    </location>
</feature>
<evidence type="ECO:0008006" key="5">
    <source>
        <dbReference type="Google" id="ProtNLM"/>
    </source>
</evidence>
<accession>R7TRI3</accession>
<dbReference type="GO" id="GO:0005975">
    <property type="term" value="P:carbohydrate metabolic process"/>
    <property type="evidence" value="ECO:0007669"/>
    <property type="project" value="InterPro"/>
</dbReference>
<dbReference type="EMBL" id="KB308885">
    <property type="protein sequence ID" value="ELT96249.1"/>
    <property type="molecule type" value="Genomic_DNA"/>
</dbReference>
<evidence type="ECO:0000256" key="1">
    <source>
        <dbReference type="SAM" id="SignalP"/>
    </source>
</evidence>
<dbReference type="AlphaFoldDB" id="R7TRI3"/>
<gene>
    <name evidence="2" type="ORF">CAPTEDRAFT_209761</name>
</gene>
<keyword evidence="4" id="KW-1185">Reference proteome</keyword>
<evidence type="ECO:0000313" key="4">
    <source>
        <dbReference type="Proteomes" id="UP000014760"/>
    </source>
</evidence>
<protein>
    <recommendedName>
        <fullName evidence="5">Alpha-macroglobulin-like TED domain-containing protein</fullName>
    </recommendedName>
</protein>
<keyword evidence="1" id="KW-0732">Signal</keyword>
<evidence type="ECO:0000313" key="2">
    <source>
        <dbReference type="EMBL" id="ELT96249.1"/>
    </source>
</evidence>
<name>R7TRI3_CAPTE</name>
<evidence type="ECO:0000313" key="3">
    <source>
        <dbReference type="EnsemblMetazoa" id="CapteP209761"/>
    </source>
</evidence>
<dbReference type="InterPro" id="IPR008928">
    <property type="entry name" value="6-hairpin_glycosidase_sf"/>
</dbReference>
<feature type="signal peptide" evidence="1">
    <location>
        <begin position="1"/>
        <end position="20"/>
    </location>
</feature>
<dbReference type="Proteomes" id="UP000014760">
    <property type="component" value="Unassembled WGS sequence"/>
</dbReference>
<dbReference type="InterPro" id="IPR008930">
    <property type="entry name" value="Terpenoid_cyclase/PrenylTrfase"/>
</dbReference>
<reference evidence="3" key="3">
    <citation type="submission" date="2015-06" db="UniProtKB">
        <authorList>
            <consortium name="EnsemblMetazoa"/>
        </authorList>
    </citation>
    <scope>IDENTIFICATION</scope>
</reference>
<dbReference type="SUPFAM" id="SSF48239">
    <property type="entry name" value="Terpenoid cyclases/Protein prenyltransferases"/>
    <property type="match status" value="1"/>
</dbReference>
<dbReference type="EnsemblMetazoa" id="CapteT209761">
    <property type="protein sequence ID" value="CapteP209761"/>
    <property type="gene ID" value="CapteG209761"/>
</dbReference>
<dbReference type="EMBL" id="AMQN01002321">
    <property type="status" value="NOT_ANNOTATED_CDS"/>
    <property type="molecule type" value="Genomic_DNA"/>
</dbReference>
<dbReference type="SUPFAM" id="SSF48208">
    <property type="entry name" value="Six-hairpin glycosidases"/>
    <property type="match status" value="2"/>
</dbReference>